<keyword evidence="1" id="KW-0472">Membrane</keyword>
<dbReference type="OrthoDB" id="5184455at2"/>
<comment type="caution">
    <text evidence="2">The sequence shown here is derived from an EMBL/GenBank/DDBJ whole genome shotgun (WGS) entry which is preliminary data.</text>
</comment>
<dbReference type="RefSeq" id="WP_147927901.1">
    <property type="nucleotide sequence ID" value="NZ_VKAC01000012.1"/>
</dbReference>
<keyword evidence="3" id="KW-1185">Reference proteome</keyword>
<dbReference type="EMBL" id="VKAC01000012">
    <property type="protein sequence ID" value="TXR52779.1"/>
    <property type="molecule type" value="Genomic_DNA"/>
</dbReference>
<feature type="transmembrane region" description="Helical" evidence="1">
    <location>
        <begin position="214"/>
        <end position="238"/>
    </location>
</feature>
<reference evidence="2 3" key="1">
    <citation type="submission" date="2019-07" db="EMBL/GenBank/DDBJ databases">
        <title>Quadrisphaera sp. strain DD2A genome sequencing and assembly.</title>
        <authorList>
            <person name="Kim I."/>
        </authorList>
    </citation>
    <scope>NUCLEOTIDE SEQUENCE [LARGE SCALE GENOMIC DNA]</scope>
    <source>
        <strain evidence="2 3">DD2A</strain>
    </source>
</reference>
<keyword evidence="1" id="KW-1133">Transmembrane helix</keyword>
<dbReference type="Pfam" id="PF13398">
    <property type="entry name" value="Peptidase_M50B"/>
    <property type="match status" value="1"/>
</dbReference>
<dbReference type="Proteomes" id="UP000321234">
    <property type="component" value="Unassembled WGS sequence"/>
</dbReference>
<proteinExistence type="predicted"/>
<dbReference type="InterPro" id="IPR049500">
    <property type="entry name" value="Peptidase_M50B-like"/>
</dbReference>
<dbReference type="AlphaFoldDB" id="A0A5C8Z668"/>
<evidence type="ECO:0000313" key="3">
    <source>
        <dbReference type="Proteomes" id="UP000321234"/>
    </source>
</evidence>
<keyword evidence="1" id="KW-0812">Transmembrane</keyword>
<evidence type="ECO:0000256" key="1">
    <source>
        <dbReference type="SAM" id="Phobius"/>
    </source>
</evidence>
<feature type="transmembrane region" description="Helical" evidence="1">
    <location>
        <begin position="104"/>
        <end position="133"/>
    </location>
</feature>
<name>A0A5C8Z668_9ACTN</name>
<sequence>MSWLEQAWSRATALAPALPVETALATGLVALGVVAWRPSWRAWRTALVLAHEGGHGVVAALAGRRLRGIRLHPDASAVTVSVGPARGLGVVAVLLAGYPAPALVGLGAAALLAAGRPAAVLWAVLLALALLAVQVRGWRAVGALAATAVPVGVVTWWAPAPALQAVAALLAWGLLLGAPRGVAELARSRRTGRGGGRSGSDADQLARLTGVPGLLWVGLFALATTAAAVWGGSLLLGLPH</sequence>
<organism evidence="2 3">
    <name type="scientific">Quadrisphaera setariae</name>
    <dbReference type="NCBI Taxonomy" id="2593304"/>
    <lineage>
        <taxon>Bacteria</taxon>
        <taxon>Bacillati</taxon>
        <taxon>Actinomycetota</taxon>
        <taxon>Actinomycetes</taxon>
        <taxon>Kineosporiales</taxon>
        <taxon>Kineosporiaceae</taxon>
        <taxon>Quadrisphaera</taxon>
    </lineage>
</organism>
<feature type="transmembrane region" description="Helical" evidence="1">
    <location>
        <begin position="12"/>
        <end position="36"/>
    </location>
</feature>
<protein>
    <submittedName>
        <fullName evidence="2">M50 family peptidase</fullName>
    </submittedName>
</protein>
<evidence type="ECO:0000313" key="2">
    <source>
        <dbReference type="EMBL" id="TXR52779.1"/>
    </source>
</evidence>
<accession>A0A5C8Z668</accession>
<gene>
    <name evidence="2" type="ORF">FMM08_18730</name>
</gene>